<evidence type="ECO:0000256" key="3">
    <source>
        <dbReference type="ARBA" id="ARBA00022723"/>
    </source>
</evidence>
<reference evidence="8 9" key="1">
    <citation type="submission" date="2024-02" db="EMBL/GenBank/DDBJ databases">
        <authorList>
            <person name="Saticioglu I.B."/>
        </authorList>
    </citation>
    <scope>NUCLEOTIDE SEQUENCE [LARGE SCALE GENOMIC DNA]</scope>
    <source>
        <strain evidence="8 9">Mu-80</strain>
    </source>
</reference>
<dbReference type="Pfam" id="PF01850">
    <property type="entry name" value="PIN"/>
    <property type="match status" value="1"/>
</dbReference>
<dbReference type="HAMAP" id="MF_00265">
    <property type="entry name" value="VapC_Nob1"/>
    <property type="match status" value="1"/>
</dbReference>
<keyword evidence="6" id="KW-0800">Toxin</keyword>
<dbReference type="InterPro" id="IPR029060">
    <property type="entry name" value="PIN-like_dom_sf"/>
</dbReference>
<dbReference type="Gene3D" id="3.40.50.1010">
    <property type="entry name" value="5'-nuclease"/>
    <property type="match status" value="1"/>
</dbReference>
<comment type="similarity">
    <text evidence="6">Belongs to the PINc/VapC protein family.</text>
</comment>
<name>A0ABU8L775_9MICO</name>
<comment type="caution">
    <text evidence="8">The sequence shown here is derived from an EMBL/GenBank/DDBJ whole genome shotgun (WGS) entry which is preliminary data.</text>
</comment>
<gene>
    <name evidence="6" type="primary">vapC</name>
    <name evidence="8" type="ORF">WDU99_02450</name>
</gene>
<dbReference type="RefSeq" id="WP_337330854.1">
    <property type="nucleotide sequence ID" value="NZ_JBBDGM010000002.1"/>
</dbReference>
<protein>
    <recommendedName>
        <fullName evidence="6">Ribonuclease VapC</fullName>
        <shortName evidence="6">RNase VapC</shortName>
        <ecNumber evidence="6">3.1.-.-</ecNumber>
    </recommendedName>
    <alternativeName>
        <fullName evidence="6">Toxin VapC</fullName>
    </alternativeName>
</protein>
<evidence type="ECO:0000256" key="6">
    <source>
        <dbReference type="HAMAP-Rule" id="MF_00265"/>
    </source>
</evidence>
<keyword evidence="1 6" id="KW-1277">Toxin-antitoxin system</keyword>
<evidence type="ECO:0000259" key="7">
    <source>
        <dbReference type="Pfam" id="PF01850"/>
    </source>
</evidence>
<dbReference type="InterPro" id="IPR002716">
    <property type="entry name" value="PIN_dom"/>
</dbReference>
<evidence type="ECO:0000256" key="2">
    <source>
        <dbReference type="ARBA" id="ARBA00022722"/>
    </source>
</evidence>
<accession>A0ABU8L775</accession>
<evidence type="ECO:0000256" key="1">
    <source>
        <dbReference type="ARBA" id="ARBA00022649"/>
    </source>
</evidence>
<keyword evidence="9" id="KW-1185">Reference proteome</keyword>
<comment type="cofactor">
    <cofactor evidence="6">
        <name>Mg(2+)</name>
        <dbReference type="ChEBI" id="CHEBI:18420"/>
    </cofactor>
</comment>
<dbReference type="PANTHER" id="PTHR35901:SF1">
    <property type="entry name" value="EXONUCLEASE VAPC9"/>
    <property type="match status" value="1"/>
</dbReference>
<dbReference type="CDD" id="cd09873">
    <property type="entry name" value="PIN_Pae0151-like"/>
    <property type="match status" value="1"/>
</dbReference>
<dbReference type="EMBL" id="JBBDGM010000002">
    <property type="protein sequence ID" value="MEJ1087174.1"/>
    <property type="molecule type" value="Genomic_DNA"/>
</dbReference>
<feature type="binding site" evidence="6">
    <location>
        <position position="7"/>
    </location>
    <ligand>
        <name>Mg(2+)</name>
        <dbReference type="ChEBI" id="CHEBI:18420"/>
    </ligand>
</feature>
<keyword evidence="2 6" id="KW-0540">Nuclease</keyword>
<comment type="function">
    <text evidence="6">Toxic component of a toxin-antitoxin (TA) system. An RNase.</text>
</comment>
<dbReference type="EC" id="3.1.-.-" evidence="6"/>
<keyword evidence="3 6" id="KW-0479">Metal-binding</keyword>
<dbReference type="PANTHER" id="PTHR35901">
    <property type="entry name" value="RIBONUCLEASE VAPC3"/>
    <property type="match status" value="1"/>
</dbReference>
<proteinExistence type="inferred from homology"/>
<dbReference type="InterPro" id="IPR051619">
    <property type="entry name" value="TypeII_TA_RNase_PINc/VapC"/>
</dbReference>
<dbReference type="SUPFAM" id="SSF88723">
    <property type="entry name" value="PIN domain-like"/>
    <property type="match status" value="1"/>
</dbReference>
<evidence type="ECO:0000313" key="8">
    <source>
        <dbReference type="EMBL" id="MEJ1087174.1"/>
    </source>
</evidence>
<evidence type="ECO:0000256" key="4">
    <source>
        <dbReference type="ARBA" id="ARBA00022801"/>
    </source>
</evidence>
<feature type="binding site" evidence="6">
    <location>
        <position position="90"/>
    </location>
    <ligand>
        <name>Mg(2+)</name>
        <dbReference type="ChEBI" id="CHEBI:18420"/>
    </ligand>
</feature>
<feature type="domain" description="PIN" evidence="7">
    <location>
        <begin position="4"/>
        <end position="116"/>
    </location>
</feature>
<organism evidence="8 9">
    <name type="scientific">Microbacterium bandirmense</name>
    <dbReference type="NCBI Taxonomy" id="3122050"/>
    <lineage>
        <taxon>Bacteria</taxon>
        <taxon>Bacillati</taxon>
        <taxon>Actinomycetota</taxon>
        <taxon>Actinomycetes</taxon>
        <taxon>Micrococcales</taxon>
        <taxon>Microbacteriaceae</taxon>
        <taxon>Microbacterium</taxon>
    </lineage>
</organism>
<evidence type="ECO:0000313" key="9">
    <source>
        <dbReference type="Proteomes" id="UP001371224"/>
    </source>
</evidence>
<keyword evidence="4 6" id="KW-0378">Hydrolase</keyword>
<dbReference type="Proteomes" id="UP001371224">
    <property type="component" value="Unassembled WGS sequence"/>
</dbReference>
<keyword evidence="5 6" id="KW-0460">Magnesium</keyword>
<dbReference type="InterPro" id="IPR022907">
    <property type="entry name" value="VapC_family"/>
</dbReference>
<sequence>MTDVVLDASALVDVLLDGASLPEDGRFHAHCGLDLEVVAVLRRRVQRDELPAHGAREVLDSFLQLDIERHPMTDLIPRVWAMRHDISAYDAGYVVLAEALGYPLVTLDRKLARTAERYCDVIVP</sequence>
<dbReference type="InterPro" id="IPR044153">
    <property type="entry name" value="PIN_Pae0151-like"/>
</dbReference>
<evidence type="ECO:0000256" key="5">
    <source>
        <dbReference type="ARBA" id="ARBA00022842"/>
    </source>
</evidence>